<feature type="binding site" evidence="2">
    <location>
        <position position="91"/>
    </location>
    <ligand>
        <name>substrate</name>
    </ligand>
</feature>
<dbReference type="GO" id="GO:0005976">
    <property type="term" value="P:polysaccharide metabolic process"/>
    <property type="evidence" value="ECO:0007669"/>
    <property type="project" value="TreeGrafter"/>
</dbReference>
<evidence type="ECO:0000259" key="3">
    <source>
        <dbReference type="Pfam" id="PF05448"/>
    </source>
</evidence>
<dbReference type="PATRIC" id="fig|1393034.3.peg.30"/>
<evidence type="ECO:0000313" key="4">
    <source>
        <dbReference type="EMBL" id="KXB35628.1"/>
    </source>
</evidence>
<proteinExistence type="predicted"/>
<feature type="domain" description="Acetyl xylan esterase" evidence="3">
    <location>
        <begin position="9"/>
        <end position="317"/>
    </location>
</feature>
<feature type="active site" description="Charge relay system" evidence="1">
    <location>
        <position position="302"/>
    </location>
</feature>
<evidence type="ECO:0000256" key="1">
    <source>
        <dbReference type="PIRSR" id="PIRSR639069-1"/>
    </source>
</evidence>
<dbReference type="GO" id="GO:0052689">
    <property type="term" value="F:carboxylic ester hydrolase activity"/>
    <property type="evidence" value="ECO:0007669"/>
    <property type="project" value="TreeGrafter"/>
</dbReference>
<name>A0A133XXH4_9ACTN</name>
<dbReference type="RefSeq" id="WP_066304313.1">
    <property type="nucleotide sequence ID" value="NZ_KQ959483.1"/>
</dbReference>
<dbReference type="Proteomes" id="UP000070675">
    <property type="component" value="Unassembled WGS sequence"/>
</dbReference>
<feature type="active site" description="Nucleophile" evidence="1">
    <location>
        <position position="182"/>
    </location>
</feature>
<comment type="caution">
    <text evidence="4">The sequence shown here is derived from an EMBL/GenBank/DDBJ whole genome shotgun (WGS) entry which is preliminary data.</text>
</comment>
<dbReference type="PANTHER" id="PTHR40111:SF1">
    <property type="entry name" value="CEPHALOSPORIN-C DEACETYLASE"/>
    <property type="match status" value="1"/>
</dbReference>
<dbReference type="Pfam" id="PF05448">
    <property type="entry name" value="AXE1"/>
    <property type="match status" value="1"/>
</dbReference>
<dbReference type="InterPro" id="IPR039069">
    <property type="entry name" value="CE7"/>
</dbReference>
<keyword evidence="5" id="KW-1185">Reference proteome</keyword>
<accession>A0A133XXH4</accession>
<organism evidence="4 5">
    <name type="scientific">Atopobium deltae</name>
    <dbReference type="NCBI Taxonomy" id="1393034"/>
    <lineage>
        <taxon>Bacteria</taxon>
        <taxon>Bacillati</taxon>
        <taxon>Actinomycetota</taxon>
        <taxon>Coriobacteriia</taxon>
        <taxon>Coriobacteriales</taxon>
        <taxon>Atopobiaceae</taxon>
        <taxon>Atopobium</taxon>
    </lineage>
</organism>
<evidence type="ECO:0000313" key="5">
    <source>
        <dbReference type="Proteomes" id="UP000070675"/>
    </source>
</evidence>
<gene>
    <name evidence="4" type="ORF">HMPREF3192_00033</name>
</gene>
<dbReference type="AlphaFoldDB" id="A0A133XXH4"/>
<dbReference type="STRING" id="1393034.HMPREF3192_00033"/>
<protein>
    <submittedName>
        <fullName evidence="4">Acetyl xylan esterase</fullName>
    </submittedName>
</protein>
<dbReference type="Gene3D" id="3.40.50.1820">
    <property type="entry name" value="alpha/beta hydrolase"/>
    <property type="match status" value="1"/>
</dbReference>
<dbReference type="InterPro" id="IPR008391">
    <property type="entry name" value="AXE1_dom"/>
</dbReference>
<dbReference type="PANTHER" id="PTHR40111">
    <property type="entry name" value="CEPHALOSPORIN-C DEACETYLASE"/>
    <property type="match status" value="1"/>
</dbReference>
<reference evidence="5" key="1">
    <citation type="submission" date="2016-01" db="EMBL/GenBank/DDBJ databases">
        <authorList>
            <person name="Mitreva M."/>
            <person name="Pepin K.H."/>
            <person name="Mihindukulasuriya K.A."/>
            <person name="Fulton R."/>
            <person name="Fronick C."/>
            <person name="O'Laughlin M."/>
            <person name="Miner T."/>
            <person name="Herter B."/>
            <person name="Rosa B.A."/>
            <person name="Cordes M."/>
            <person name="Tomlinson C."/>
            <person name="Wollam A."/>
            <person name="Palsikar V.B."/>
            <person name="Mardis E.R."/>
            <person name="Wilson R.K."/>
        </authorList>
    </citation>
    <scope>NUCLEOTIDE SEQUENCE [LARGE SCALE GENOMIC DNA]</scope>
    <source>
        <strain evidence="5">DNF00019</strain>
    </source>
</reference>
<feature type="active site" description="Charge relay system" evidence="1">
    <location>
        <position position="273"/>
    </location>
</feature>
<dbReference type="EMBL" id="LSCR01000001">
    <property type="protein sequence ID" value="KXB35628.1"/>
    <property type="molecule type" value="Genomic_DNA"/>
</dbReference>
<sequence length="338" mass="37710">MLSFEQQRQYLESYVGTNPIPADFDDFWAARMAEADSCPLKFWLEPAEVADYPSCQFFNLWFVGMHEAKLYARFLRPAQPALPVLLRFHGYPGRTRSWLENCTFAGLGFATITMDNPGQGGRSQDVGGFCGPTVAGHVVTGLTGDQKNLYYVRLHQNIRILCRVVRALEGLDAQRVYVYGDSQGGGVGLATCALNADFIRRAAILYPFLSDFQKIYELGADQLAYEGLRYYARWFDADGSQAASNFYKLGYIDSVSFAHLVRCSVLFGTGLVDDICPVETQYAVYNNLRCDKKHLLFPEFGHEEIPAFDNAALSWFVKDAFGEKTVAGEKTASGCDAL</sequence>
<dbReference type="SUPFAM" id="SSF53474">
    <property type="entry name" value="alpha/beta-Hydrolases"/>
    <property type="match status" value="1"/>
</dbReference>
<dbReference type="InterPro" id="IPR029058">
    <property type="entry name" value="AB_hydrolase_fold"/>
</dbReference>
<dbReference type="OrthoDB" id="9770528at2"/>
<evidence type="ECO:0000256" key="2">
    <source>
        <dbReference type="PIRSR" id="PIRSR639069-2"/>
    </source>
</evidence>